<dbReference type="InterPro" id="IPR002884">
    <property type="entry name" value="P_dom"/>
</dbReference>
<feature type="binding site" evidence="7">
    <location>
        <position position="578"/>
    </location>
    <ligand>
        <name>Ca(2+)</name>
        <dbReference type="ChEBI" id="CHEBI:29108"/>
    </ligand>
</feature>
<dbReference type="RefSeq" id="WP_284334157.1">
    <property type="nucleotide sequence ID" value="NZ_BSOA01000050.1"/>
</dbReference>
<dbReference type="SMART" id="SM00089">
    <property type="entry name" value="PKD"/>
    <property type="match status" value="1"/>
</dbReference>
<keyword evidence="13" id="KW-1185">Reference proteome</keyword>
<dbReference type="PROSITE" id="PS00138">
    <property type="entry name" value="SUBTILASE_SER"/>
    <property type="match status" value="1"/>
</dbReference>
<dbReference type="InterPro" id="IPR015366">
    <property type="entry name" value="S53_propep"/>
</dbReference>
<keyword evidence="2 7" id="KW-0479">Metal-binding</keyword>
<dbReference type="Gene3D" id="2.60.120.260">
    <property type="entry name" value="Galactose-binding domain-like"/>
    <property type="match status" value="1"/>
</dbReference>
<feature type="active site" description="Charge relay system" evidence="7">
    <location>
        <position position="295"/>
    </location>
</feature>
<accession>A0ABQ5XJE3</accession>
<dbReference type="Gene3D" id="3.40.50.200">
    <property type="entry name" value="Peptidase S8/S53 domain"/>
    <property type="match status" value="1"/>
</dbReference>
<dbReference type="SUPFAM" id="SSF52743">
    <property type="entry name" value="Subtilisin-like"/>
    <property type="match status" value="1"/>
</dbReference>
<evidence type="ECO:0008006" key="14">
    <source>
        <dbReference type="Google" id="ProtNLM"/>
    </source>
</evidence>
<dbReference type="InterPro" id="IPR036852">
    <property type="entry name" value="Peptidase_S8/S53_dom_sf"/>
</dbReference>
<dbReference type="EMBL" id="BSOA01000050">
    <property type="protein sequence ID" value="GLQ90741.1"/>
    <property type="molecule type" value="Genomic_DNA"/>
</dbReference>
<dbReference type="PANTHER" id="PTHR14218:SF15">
    <property type="entry name" value="TRIPEPTIDYL-PEPTIDASE 1"/>
    <property type="match status" value="1"/>
</dbReference>
<keyword evidence="8" id="KW-0732">Signal</keyword>
<dbReference type="InterPro" id="IPR013783">
    <property type="entry name" value="Ig-like_fold"/>
</dbReference>
<dbReference type="Pfam" id="PF18911">
    <property type="entry name" value="PKD_4"/>
    <property type="match status" value="1"/>
</dbReference>
<evidence type="ECO:0000256" key="8">
    <source>
        <dbReference type="SAM" id="SignalP"/>
    </source>
</evidence>
<feature type="binding site" evidence="7">
    <location>
        <position position="598"/>
    </location>
    <ligand>
        <name>Ca(2+)</name>
        <dbReference type="ChEBI" id="CHEBI:29108"/>
    </ligand>
</feature>
<dbReference type="PROSITE" id="PS51695">
    <property type="entry name" value="SEDOLISIN"/>
    <property type="match status" value="1"/>
</dbReference>
<sequence length="828" mass="85826">MSKHSALLGIRSLLLPAALSLALLSTAHAAETRVGTRTHAGIQHVDNKVSQLIMTGHPSIDATQIVALEASKPLHVEVSLNLRNVDQLQSFLATVNQPGSANYQQYLTPKQFKAQFAPTNAQVQAVVKHLEAYGFTNIKVAPNRLLVSADGTAANANAAFNANMKTFNFKGERHFANGNDVTVPQSLGGIVDGVLGLQDYVKPHVMSHRISSDAAQAQAAAGVVAHNPTDFPQIYDAGNTPTASNTVVGIITWGDMTQTISDLNSFTQSAGMATVNTQTVAAGTGTLANDGNPGEWDLDSQDIVAMSGGVKQLIFYAAINGDSSDSQLTDAGITAAYNKAVTDNVAKIINVSLGEDETAANNSGTQAADDKVFAQAVAQGQIFSVSSGDSGVYQWSSDPTEHSPGYVADASGTVQIDLSHYSVSEPAASPNVVAVGGTTLSTNGNTAWSGETVWNEGLAAVDPQGANNNGTPDNNQRLWATGGGVSLFENAPAWQTTALGASVTKRELPDVAFDAASSSGALIVINGQANQQVGGTSLASPLFVGLWARIESANNNSLGLPTQNMYTYFPKDASPLHDVTSGNNGYNGYGYNAAAGFDTATGWGSLDISLFNAYVTKYWGGSGGTTTGTPVANFTDAVNGLTVNFTNSSTDTSGTISSYAWNFGDNGSDTTANPSHTYAAAGTYTVTLTVTDSTGATNTKTTSVTVSSGGSTGGTFSNNNAVVINDNASITSNIPVTGLSGNGSATLQVHANITHNWSGDLTIQLVAPNGTTFVLQNPDYNNDGNIDMTWPVDASSVPANGTWQLQVIDNDPGYYGDYGTLNSWSLGF</sequence>
<dbReference type="PANTHER" id="PTHR14218">
    <property type="entry name" value="PROTEASE S8 TRIPEPTIDYL PEPTIDASE I CLN2"/>
    <property type="match status" value="1"/>
</dbReference>
<keyword evidence="6" id="KW-0865">Zymogen</keyword>
<comment type="cofactor">
    <cofactor evidence="7">
        <name>Ca(2+)</name>
        <dbReference type="ChEBI" id="CHEBI:29108"/>
    </cofactor>
    <text evidence="7">Binds 1 Ca(2+) ion per subunit.</text>
</comment>
<feature type="signal peptide" evidence="8">
    <location>
        <begin position="1"/>
        <end position="29"/>
    </location>
</feature>
<evidence type="ECO:0000259" key="10">
    <source>
        <dbReference type="PROSITE" id="PS51695"/>
    </source>
</evidence>
<dbReference type="InterPro" id="IPR023828">
    <property type="entry name" value="Peptidase_S8_Ser-AS"/>
</dbReference>
<dbReference type="InterPro" id="IPR008979">
    <property type="entry name" value="Galactose-bd-like_sf"/>
</dbReference>
<dbReference type="SUPFAM" id="SSF54897">
    <property type="entry name" value="Protease propeptides/inhibitors"/>
    <property type="match status" value="1"/>
</dbReference>
<dbReference type="Gene3D" id="2.60.40.10">
    <property type="entry name" value="Immunoglobulins"/>
    <property type="match status" value="1"/>
</dbReference>
<dbReference type="InterPro" id="IPR000601">
    <property type="entry name" value="PKD_dom"/>
</dbReference>
<dbReference type="InterPro" id="IPR030400">
    <property type="entry name" value="Sedolisin_dom"/>
</dbReference>
<proteinExistence type="predicted"/>
<feature type="domain" description="PKD" evidence="9">
    <location>
        <begin position="626"/>
        <end position="711"/>
    </location>
</feature>
<comment type="caution">
    <text evidence="12">The sequence shown here is derived from an EMBL/GenBank/DDBJ whole genome shotgun (WGS) entry which is preliminary data.</text>
</comment>
<feature type="domain" description="Peptidase S53" evidence="10">
    <location>
        <begin position="225"/>
        <end position="618"/>
    </location>
</feature>
<reference evidence="13" key="1">
    <citation type="journal article" date="2019" name="Int. J. Syst. Evol. Microbiol.">
        <title>The Global Catalogue of Microorganisms (GCM) 10K type strain sequencing project: providing services to taxonomists for standard genome sequencing and annotation.</title>
        <authorList>
            <consortium name="The Broad Institute Genomics Platform"/>
            <consortium name="The Broad Institute Genome Sequencing Center for Infectious Disease"/>
            <person name="Wu L."/>
            <person name="Ma J."/>
        </authorList>
    </citation>
    <scope>NUCLEOTIDE SEQUENCE [LARGE SCALE GENOMIC DNA]</scope>
    <source>
        <strain evidence="13">NBRC 111981</strain>
    </source>
</reference>
<dbReference type="PROSITE" id="PS50093">
    <property type="entry name" value="PKD"/>
    <property type="match status" value="1"/>
</dbReference>
<dbReference type="PROSITE" id="PS51829">
    <property type="entry name" value="P_HOMO_B"/>
    <property type="match status" value="1"/>
</dbReference>
<protein>
    <recommendedName>
        <fullName evidence="14">Xanthomonalisin</fullName>
    </recommendedName>
</protein>
<evidence type="ECO:0000256" key="4">
    <source>
        <dbReference type="ARBA" id="ARBA00022825"/>
    </source>
</evidence>
<feature type="binding site" evidence="7">
    <location>
        <position position="579"/>
    </location>
    <ligand>
        <name>Ca(2+)</name>
        <dbReference type="ChEBI" id="CHEBI:29108"/>
    </ligand>
</feature>
<dbReference type="CDD" id="cd04056">
    <property type="entry name" value="Peptidases_S53"/>
    <property type="match status" value="1"/>
</dbReference>
<feature type="active site" description="Charge relay system" evidence="7">
    <location>
        <position position="537"/>
    </location>
</feature>
<gene>
    <name evidence="12" type="ORF">GCM10007898_43170</name>
</gene>
<name>A0ABQ5XJE3_9GAMM</name>
<keyword evidence="3 7" id="KW-0378">Hydrolase</keyword>
<dbReference type="InterPro" id="IPR022409">
    <property type="entry name" value="PKD/Chitinase_dom"/>
</dbReference>
<evidence type="ECO:0000313" key="13">
    <source>
        <dbReference type="Proteomes" id="UP001156627"/>
    </source>
</evidence>
<feature type="binding site" evidence="7">
    <location>
        <position position="596"/>
    </location>
    <ligand>
        <name>Ca(2+)</name>
        <dbReference type="ChEBI" id="CHEBI:29108"/>
    </ligand>
</feature>
<dbReference type="InterPro" id="IPR035986">
    <property type="entry name" value="PKD_dom_sf"/>
</dbReference>
<evidence type="ECO:0000256" key="2">
    <source>
        <dbReference type="ARBA" id="ARBA00022723"/>
    </source>
</evidence>
<evidence type="ECO:0000256" key="7">
    <source>
        <dbReference type="PROSITE-ProRule" id="PRU01032"/>
    </source>
</evidence>
<dbReference type="SUPFAM" id="SSF49785">
    <property type="entry name" value="Galactose-binding domain-like"/>
    <property type="match status" value="1"/>
</dbReference>
<dbReference type="SMART" id="SM00944">
    <property type="entry name" value="Pro-kuma_activ"/>
    <property type="match status" value="1"/>
</dbReference>
<evidence type="ECO:0000259" key="9">
    <source>
        <dbReference type="PROSITE" id="PS50093"/>
    </source>
</evidence>
<dbReference type="SUPFAM" id="SSF49299">
    <property type="entry name" value="PKD domain"/>
    <property type="match status" value="1"/>
</dbReference>
<evidence type="ECO:0000256" key="6">
    <source>
        <dbReference type="ARBA" id="ARBA00023145"/>
    </source>
</evidence>
<organism evidence="12 13">
    <name type="scientific">Dyella flagellata</name>
    <dbReference type="NCBI Taxonomy" id="1867833"/>
    <lineage>
        <taxon>Bacteria</taxon>
        <taxon>Pseudomonadati</taxon>
        <taxon>Pseudomonadota</taxon>
        <taxon>Gammaproteobacteria</taxon>
        <taxon>Lysobacterales</taxon>
        <taxon>Rhodanobacteraceae</taxon>
        <taxon>Dyella</taxon>
    </lineage>
</organism>
<evidence type="ECO:0000313" key="12">
    <source>
        <dbReference type="EMBL" id="GLQ90741.1"/>
    </source>
</evidence>
<evidence type="ECO:0000256" key="3">
    <source>
        <dbReference type="ARBA" id="ARBA00022801"/>
    </source>
</evidence>
<dbReference type="Pfam" id="PF09286">
    <property type="entry name" value="Pro-kuma_activ"/>
    <property type="match status" value="1"/>
</dbReference>
<keyword evidence="4 7" id="KW-0720">Serine protease</keyword>
<dbReference type="Pfam" id="PF01483">
    <property type="entry name" value="P_proprotein"/>
    <property type="match status" value="1"/>
</dbReference>
<keyword evidence="5 7" id="KW-0106">Calcium</keyword>
<keyword evidence="1 7" id="KW-0645">Protease</keyword>
<evidence type="ECO:0000256" key="5">
    <source>
        <dbReference type="ARBA" id="ARBA00022837"/>
    </source>
</evidence>
<evidence type="ECO:0000256" key="1">
    <source>
        <dbReference type="ARBA" id="ARBA00022670"/>
    </source>
</evidence>
<dbReference type="CDD" id="cd11377">
    <property type="entry name" value="Pro-peptidase_S53"/>
    <property type="match status" value="1"/>
</dbReference>
<feature type="domain" description="P/Homo B" evidence="11">
    <location>
        <begin position="705"/>
        <end position="828"/>
    </location>
</feature>
<feature type="chain" id="PRO_5047165271" description="Xanthomonalisin" evidence="8">
    <location>
        <begin position="30"/>
        <end position="828"/>
    </location>
</feature>
<dbReference type="InterPro" id="IPR050819">
    <property type="entry name" value="Tripeptidyl-peptidase_I"/>
</dbReference>
<feature type="active site" description="Charge relay system" evidence="7">
    <location>
        <position position="299"/>
    </location>
</feature>
<dbReference type="CDD" id="cd00146">
    <property type="entry name" value="PKD"/>
    <property type="match status" value="1"/>
</dbReference>
<evidence type="ECO:0000259" key="11">
    <source>
        <dbReference type="PROSITE" id="PS51829"/>
    </source>
</evidence>
<dbReference type="Proteomes" id="UP001156627">
    <property type="component" value="Unassembled WGS sequence"/>
</dbReference>